<keyword evidence="5" id="KW-0677">Repeat</keyword>
<keyword evidence="6 8" id="KW-0802">TPR repeat</keyword>
<comment type="similarity">
    <text evidence="3">Belongs to the peroxisomal targeting signal receptor family.</text>
</comment>
<comment type="subcellular location">
    <subcellularLocation>
        <location evidence="2">Cytoplasm</location>
    </subcellularLocation>
    <subcellularLocation>
        <location evidence="1">Peroxisome</location>
    </subcellularLocation>
</comment>
<gene>
    <name evidence="10" type="primary">LOC121203498</name>
</gene>
<dbReference type="RefSeq" id="XP_040970582.1">
    <property type="nucleotide sequence ID" value="XM_041114648.1"/>
</dbReference>
<accession>A0ABM3BU63</accession>
<evidence type="ECO:0000313" key="10">
    <source>
        <dbReference type="RefSeq" id="XP_040970582.1"/>
    </source>
</evidence>
<evidence type="ECO:0000256" key="1">
    <source>
        <dbReference type="ARBA" id="ARBA00004275"/>
    </source>
</evidence>
<feature type="repeat" description="TPR" evidence="8">
    <location>
        <begin position="180"/>
        <end position="213"/>
    </location>
</feature>
<evidence type="ECO:0000313" key="9">
    <source>
        <dbReference type="Proteomes" id="UP000818029"/>
    </source>
</evidence>
<dbReference type="GeneID" id="121203498"/>
<dbReference type="Gene3D" id="1.25.40.10">
    <property type="entry name" value="Tetratricopeptide repeat domain"/>
    <property type="match status" value="1"/>
</dbReference>
<dbReference type="InterPro" id="IPR019734">
    <property type="entry name" value="TPR_rpt"/>
</dbReference>
<organism evidence="9 10">
    <name type="scientific">Gossypium hirsutum</name>
    <name type="common">Upland cotton</name>
    <name type="synonym">Gossypium mexicanum</name>
    <dbReference type="NCBI Taxonomy" id="3635"/>
    <lineage>
        <taxon>Eukaryota</taxon>
        <taxon>Viridiplantae</taxon>
        <taxon>Streptophyta</taxon>
        <taxon>Embryophyta</taxon>
        <taxon>Tracheophyta</taxon>
        <taxon>Spermatophyta</taxon>
        <taxon>Magnoliopsida</taxon>
        <taxon>eudicotyledons</taxon>
        <taxon>Gunneridae</taxon>
        <taxon>Pentapetalae</taxon>
        <taxon>rosids</taxon>
        <taxon>malvids</taxon>
        <taxon>Malvales</taxon>
        <taxon>Malvaceae</taxon>
        <taxon>Malvoideae</taxon>
        <taxon>Gossypium</taxon>
    </lineage>
</organism>
<dbReference type="Proteomes" id="UP000818029">
    <property type="component" value="Chromosome A05"/>
</dbReference>
<dbReference type="SUPFAM" id="SSF48371">
    <property type="entry name" value="ARM repeat"/>
    <property type="match status" value="1"/>
</dbReference>
<reference evidence="9" key="1">
    <citation type="journal article" date="2020" name="Nat. Genet.">
        <title>Genomic diversifications of five Gossypium allopolyploid species and their impact on cotton improvement.</title>
        <authorList>
            <person name="Chen Z.J."/>
            <person name="Sreedasyam A."/>
            <person name="Ando A."/>
            <person name="Song Q."/>
            <person name="De Santiago L.M."/>
            <person name="Hulse-Kemp A.M."/>
            <person name="Ding M."/>
            <person name="Ye W."/>
            <person name="Kirkbride R.C."/>
            <person name="Jenkins J."/>
            <person name="Plott C."/>
            <person name="Lovell J."/>
            <person name="Lin Y.M."/>
            <person name="Vaughn R."/>
            <person name="Liu B."/>
            <person name="Simpson S."/>
            <person name="Scheffler B.E."/>
            <person name="Wen L."/>
            <person name="Saski C.A."/>
            <person name="Grover C.E."/>
            <person name="Hu G."/>
            <person name="Conover J.L."/>
            <person name="Carlson J.W."/>
            <person name="Shu S."/>
            <person name="Boston L.B."/>
            <person name="Williams M."/>
            <person name="Peterson D.G."/>
            <person name="McGee K."/>
            <person name="Jones D.C."/>
            <person name="Wendel J.F."/>
            <person name="Stelly D.M."/>
            <person name="Grimwood J."/>
            <person name="Schmutz J."/>
        </authorList>
    </citation>
    <scope>NUCLEOTIDE SEQUENCE [LARGE SCALE GENOMIC DNA]</scope>
    <source>
        <strain evidence="9">cv. TM-1</strain>
    </source>
</reference>
<dbReference type="Pfam" id="PF00515">
    <property type="entry name" value="TPR_1"/>
    <property type="match status" value="1"/>
</dbReference>
<dbReference type="SMART" id="SM00028">
    <property type="entry name" value="TPR"/>
    <property type="match status" value="3"/>
</dbReference>
<keyword evidence="9" id="KW-1185">Reference proteome</keyword>
<proteinExistence type="inferred from homology"/>
<evidence type="ECO:0000256" key="8">
    <source>
        <dbReference type="PROSITE-ProRule" id="PRU00339"/>
    </source>
</evidence>
<dbReference type="Pfam" id="PF13432">
    <property type="entry name" value="TPR_16"/>
    <property type="match status" value="1"/>
</dbReference>
<feature type="repeat" description="TPR" evidence="8">
    <location>
        <begin position="81"/>
        <end position="114"/>
    </location>
</feature>
<dbReference type="InterPro" id="IPR016024">
    <property type="entry name" value="ARM-type_fold"/>
</dbReference>
<dbReference type="Pfam" id="PF13414">
    <property type="entry name" value="TPR_11"/>
    <property type="match status" value="1"/>
</dbReference>
<dbReference type="PROSITE" id="PS50005">
    <property type="entry name" value="TPR"/>
    <property type="match status" value="2"/>
</dbReference>
<dbReference type="InterPro" id="IPR024111">
    <property type="entry name" value="PEX5/PEX5L"/>
</dbReference>
<dbReference type="PRINTS" id="PR01547">
    <property type="entry name" value="YEAST176DUF"/>
</dbReference>
<dbReference type="PROSITE" id="PS50293">
    <property type="entry name" value="TPR_REGION"/>
    <property type="match status" value="1"/>
</dbReference>
<dbReference type="PANTHER" id="PTHR10130:SF0">
    <property type="entry name" value="GH08708P"/>
    <property type="match status" value="1"/>
</dbReference>
<dbReference type="SUPFAM" id="SSF48452">
    <property type="entry name" value="TPR-like"/>
    <property type="match status" value="1"/>
</dbReference>
<evidence type="ECO:0000256" key="3">
    <source>
        <dbReference type="ARBA" id="ARBA00005348"/>
    </source>
</evidence>
<reference evidence="10" key="2">
    <citation type="submission" date="2025-08" db="UniProtKB">
        <authorList>
            <consortium name="RefSeq"/>
        </authorList>
    </citation>
    <scope>IDENTIFICATION</scope>
</reference>
<evidence type="ECO:0000256" key="2">
    <source>
        <dbReference type="ARBA" id="ARBA00004496"/>
    </source>
</evidence>
<sequence>MSRGELIIDDNQVKPASENWATEYQQQYNGGASWADEFAHDEASRDLVEGYKEGQELFRKGLLSEAVLSLEAEVIKSLENAEGWRLLGITHAENDDGQQAIAAMMRAQEADPTNLEVLLALGVSHTNELEQTAALKYLYGWLRHHPKYGTLAPPELANSLYYADVARLFIEVAQMSPEDADVHIVLAVLYNLSGEYDKAIASFKTALKLKPNDYSLWNKPCATQANSVQSADAILAYQQALDLKPNYVRAWANIGVSYANQVLLSQCHRFRALVLLGRFLDMGPWAVDLALSVGIFPYVLKLLQTTTPELRQILVFIWTKILALPSERAINQSIVPKALYCGKIVFVRGRNP</sequence>
<dbReference type="InterPro" id="IPR011990">
    <property type="entry name" value="TPR-like_helical_dom_sf"/>
</dbReference>
<keyword evidence="4" id="KW-0963">Cytoplasm</keyword>
<evidence type="ECO:0000256" key="7">
    <source>
        <dbReference type="ARBA" id="ARBA00023140"/>
    </source>
</evidence>
<name>A0ABM3BU63_GOSHI</name>
<protein>
    <submittedName>
        <fullName evidence="10">Peroxisome biogenesis protein 5-like isoform X2</fullName>
    </submittedName>
</protein>
<evidence type="ECO:0000256" key="4">
    <source>
        <dbReference type="ARBA" id="ARBA00022490"/>
    </source>
</evidence>
<evidence type="ECO:0000256" key="6">
    <source>
        <dbReference type="ARBA" id="ARBA00022803"/>
    </source>
</evidence>
<keyword evidence="7" id="KW-0576">Peroxisome</keyword>
<dbReference type="PANTHER" id="PTHR10130">
    <property type="entry name" value="PEROXISOMAL TARGETING SIGNAL 1 RECEPTOR PEX5"/>
    <property type="match status" value="1"/>
</dbReference>
<evidence type="ECO:0000256" key="5">
    <source>
        <dbReference type="ARBA" id="ARBA00022737"/>
    </source>
</evidence>